<accession>A0A8T3BPY4</accession>
<keyword evidence="3" id="KW-1185">Reference proteome</keyword>
<dbReference type="AlphaFoldDB" id="A0A8T3BPY4"/>
<evidence type="ECO:0000313" key="3">
    <source>
        <dbReference type="Proteomes" id="UP000829196"/>
    </source>
</evidence>
<organism evidence="2 3">
    <name type="scientific">Dendrobium nobile</name>
    <name type="common">Orchid</name>
    <dbReference type="NCBI Taxonomy" id="94219"/>
    <lineage>
        <taxon>Eukaryota</taxon>
        <taxon>Viridiplantae</taxon>
        <taxon>Streptophyta</taxon>
        <taxon>Embryophyta</taxon>
        <taxon>Tracheophyta</taxon>
        <taxon>Spermatophyta</taxon>
        <taxon>Magnoliopsida</taxon>
        <taxon>Liliopsida</taxon>
        <taxon>Asparagales</taxon>
        <taxon>Orchidaceae</taxon>
        <taxon>Epidendroideae</taxon>
        <taxon>Malaxideae</taxon>
        <taxon>Dendrobiinae</taxon>
        <taxon>Dendrobium</taxon>
    </lineage>
</organism>
<proteinExistence type="predicted"/>
<sequence length="67" mass="7626">MPFPKSINRAPSPLEKGPLSLRKKERDRRSLLLPSLLDQHRSFVGPPPEFRRTIVAPPTPDVRRTTA</sequence>
<gene>
    <name evidence="2" type="ORF">KFK09_010311</name>
</gene>
<dbReference type="Proteomes" id="UP000829196">
    <property type="component" value="Unassembled WGS sequence"/>
</dbReference>
<dbReference type="EMBL" id="JAGYWB010000008">
    <property type="protein sequence ID" value="KAI0514276.1"/>
    <property type="molecule type" value="Genomic_DNA"/>
</dbReference>
<feature type="region of interest" description="Disordered" evidence="1">
    <location>
        <begin position="1"/>
        <end position="67"/>
    </location>
</feature>
<evidence type="ECO:0000313" key="2">
    <source>
        <dbReference type="EMBL" id="KAI0514276.1"/>
    </source>
</evidence>
<protein>
    <submittedName>
        <fullName evidence="2">Uncharacterized protein</fullName>
    </submittedName>
</protein>
<comment type="caution">
    <text evidence="2">The sequence shown here is derived from an EMBL/GenBank/DDBJ whole genome shotgun (WGS) entry which is preliminary data.</text>
</comment>
<evidence type="ECO:0000256" key="1">
    <source>
        <dbReference type="SAM" id="MobiDB-lite"/>
    </source>
</evidence>
<name>A0A8T3BPY4_DENNO</name>
<reference evidence="2" key="1">
    <citation type="journal article" date="2022" name="Front. Genet.">
        <title>Chromosome-Scale Assembly of the Dendrobium nobile Genome Provides Insights Into the Molecular Mechanism of the Biosynthesis of the Medicinal Active Ingredient of Dendrobium.</title>
        <authorList>
            <person name="Xu Q."/>
            <person name="Niu S.-C."/>
            <person name="Li K.-L."/>
            <person name="Zheng P.-J."/>
            <person name="Zhang X.-J."/>
            <person name="Jia Y."/>
            <person name="Liu Y."/>
            <person name="Niu Y.-X."/>
            <person name="Yu L.-H."/>
            <person name="Chen D.-F."/>
            <person name="Zhang G.-Q."/>
        </authorList>
    </citation>
    <scope>NUCLEOTIDE SEQUENCE</scope>
    <source>
        <tissue evidence="2">Leaf</tissue>
    </source>
</reference>